<dbReference type="Proteomes" id="UP000448867">
    <property type="component" value="Unassembled WGS sequence"/>
</dbReference>
<gene>
    <name evidence="5" type="ORF">GJU40_07300</name>
</gene>
<dbReference type="InterPro" id="IPR011009">
    <property type="entry name" value="Kinase-like_dom_sf"/>
</dbReference>
<dbReference type="Pfam" id="PF00069">
    <property type="entry name" value="Pkinase"/>
    <property type="match status" value="1"/>
</dbReference>
<evidence type="ECO:0000256" key="3">
    <source>
        <dbReference type="PROSITE-ProRule" id="PRU10141"/>
    </source>
</evidence>
<sequence length="507" mass="58076">MNVQENKNKIRQFIKGDNKIESPLGVIEVKEGIGEGGSALVYNAQFGKNEVALKLVAEEEGSSKYKRFLTEFREIVQLADTGAVVPIFYFGLLEIGEKQFPYILMKKYPYTLESWSTSNPVADFNSLKGILKNLLDIISVIHKNNIVHRDLKPGNILVSEKGEMVLADFGISWFDPEIYERFVHTDKKDRMANFDFSAPEQFKKGSKPHPTMDIFALGQIITWLITNGVARGSRVPLTSVDKSFAIIEPVVGKMLSREPEARPQSIDTIRDMIRIAIQRQNEEVDLQKEINRVIGEMRRFNDVLLFCFPGKRGLIETDIPTKVNTVMSEINKLIGETDLWWTQGSSNSHISNEIRKINEDTWIMDGMEIQIEKIWVLKNSYSLDHQFIVIQTKPMPPFGIYGDAGGVRWEEAAWFRDRYISRHEYDDGVAEIDGESVWIDGEAEIRIRNLFSDYYFIATQSHPVLLSENDGVVSEVYEKLLETGSLDEEDLKKLARLRRHRISIMTN</sequence>
<keyword evidence="1 3" id="KW-0547">Nucleotide-binding</keyword>
<dbReference type="Gene3D" id="1.10.510.10">
    <property type="entry name" value="Transferase(Phosphotransferase) domain 1"/>
    <property type="match status" value="1"/>
</dbReference>
<dbReference type="PROSITE" id="PS00108">
    <property type="entry name" value="PROTEIN_KINASE_ST"/>
    <property type="match status" value="1"/>
</dbReference>
<reference evidence="5 6" key="1">
    <citation type="submission" date="2019-11" db="EMBL/GenBank/DDBJ databases">
        <title>Bacillus lacus genome.</title>
        <authorList>
            <person name="Allen C.J."/>
            <person name="Newman J.D."/>
        </authorList>
    </citation>
    <scope>NUCLEOTIDE SEQUENCE [LARGE SCALE GENOMIC DNA]</scope>
    <source>
        <strain evidence="5 6">KCTC 33946</strain>
    </source>
</reference>
<feature type="binding site" evidence="3">
    <location>
        <position position="54"/>
    </location>
    <ligand>
        <name>ATP</name>
        <dbReference type="ChEBI" id="CHEBI:30616"/>
    </ligand>
</feature>
<protein>
    <submittedName>
        <fullName evidence="5">Protein kinase</fullName>
    </submittedName>
</protein>
<dbReference type="InterPro" id="IPR000719">
    <property type="entry name" value="Prot_kinase_dom"/>
</dbReference>
<dbReference type="Gene3D" id="3.30.200.20">
    <property type="entry name" value="Phosphorylase Kinase, domain 1"/>
    <property type="match status" value="1"/>
</dbReference>
<proteinExistence type="predicted"/>
<dbReference type="AlphaFoldDB" id="A0A7X2LY46"/>
<comment type="caution">
    <text evidence="5">The sequence shown here is derived from an EMBL/GenBank/DDBJ whole genome shotgun (WGS) entry which is preliminary data.</text>
</comment>
<accession>A0A7X2LY46</accession>
<dbReference type="EMBL" id="WKKI01000009">
    <property type="protein sequence ID" value="MRX71976.1"/>
    <property type="molecule type" value="Genomic_DNA"/>
</dbReference>
<evidence type="ECO:0000256" key="2">
    <source>
        <dbReference type="ARBA" id="ARBA00022840"/>
    </source>
</evidence>
<dbReference type="PROSITE" id="PS50011">
    <property type="entry name" value="PROTEIN_KINASE_DOM"/>
    <property type="match status" value="1"/>
</dbReference>
<dbReference type="SUPFAM" id="SSF56112">
    <property type="entry name" value="Protein kinase-like (PK-like)"/>
    <property type="match status" value="1"/>
</dbReference>
<keyword evidence="6" id="KW-1185">Reference proteome</keyword>
<organism evidence="5 6">
    <name type="scientific">Metabacillus lacus</name>
    <dbReference type="NCBI Taxonomy" id="1983721"/>
    <lineage>
        <taxon>Bacteria</taxon>
        <taxon>Bacillati</taxon>
        <taxon>Bacillota</taxon>
        <taxon>Bacilli</taxon>
        <taxon>Bacillales</taxon>
        <taxon>Bacillaceae</taxon>
        <taxon>Metabacillus</taxon>
    </lineage>
</organism>
<evidence type="ECO:0000313" key="6">
    <source>
        <dbReference type="Proteomes" id="UP000448867"/>
    </source>
</evidence>
<dbReference type="OrthoDB" id="9788659at2"/>
<dbReference type="RefSeq" id="WP_154307118.1">
    <property type="nucleotide sequence ID" value="NZ_WKKI01000009.1"/>
</dbReference>
<evidence type="ECO:0000256" key="1">
    <source>
        <dbReference type="ARBA" id="ARBA00022741"/>
    </source>
</evidence>
<dbReference type="SMART" id="SM00220">
    <property type="entry name" value="S_TKc"/>
    <property type="match status" value="1"/>
</dbReference>
<dbReference type="GO" id="GO:0005524">
    <property type="term" value="F:ATP binding"/>
    <property type="evidence" value="ECO:0007669"/>
    <property type="project" value="UniProtKB-UniRule"/>
</dbReference>
<keyword evidence="2 3" id="KW-0067">ATP-binding</keyword>
<dbReference type="PANTHER" id="PTHR24362">
    <property type="entry name" value="SERINE/THREONINE-PROTEIN KINASE NEK"/>
    <property type="match status" value="1"/>
</dbReference>
<dbReference type="PROSITE" id="PS00107">
    <property type="entry name" value="PROTEIN_KINASE_ATP"/>
    <property type="match status" value="1"/>
</dbReference>
<name>A0A7X2LY46_9BACI</name>
<keyword evidence="5" id="KW-0418">Kinase</keyword>
<dbReference type="InterPro" id="IPR008271">
    <property type="entry name" value="Ser/Thr_kinase_AS"/>
</dbReference>
<dbReference type="GO" id="GO:0004672">
    <property type="term" value="F:protein kinase activity"/>
    <property type="evidence" value="ECO:0007669"/>
    <property type="project" value="InterPro"/>
</dbReference>
<dbReference type="PANTHER" id="PTHR24362:SF309">
    <property type="entry name" value="PROTEIN KINASE DOMAIN-CONTAINING PROTEIN"/>
    <property type="match status" value="1"/>
</dbReference>
<evidence type="ECO:0000259" key="4">
    <source>
        <dbReference type="PROSITE" id="PS50011"/>
    </source>
</evidence>
<keyword evidence="5" id="KW-0808">Transferase</keyword>
<feature type="domain" description="Protein kinase" evidence="4">
    <location>
        <begin position="27"/>
        <end position="294"/>
    </location>
</feature>
<dbReference type="InterPro" id="IPR017441">
    <property type="entry name" value="Protein_kinase_ATP_BS"/>
</dbReference>
<evidence type="ECO:0000313" key="5">
    <source>
        <dbReference type="EMBL" id="MRX71976.1"/>
    </source>
</evidence>